<dbReference type="AlphaFoldDB" id="A0A8S1R629"/>
<sequence length="218" mass="25832">MKGKVALIIDHDCQEFIKRGNTTIVIQEQEDFILELMGMKEGVGFNQVIPNSQNDDEILEVNLINNAQTYTQISYGAKTAVIGKQYQQFQLISFDEFQEQLFDNFDIIIAFKDQIKVLEEIQKQKQHHIYFIISNIKQYENDIEFPVQSRNQFKYQQIESKGKQIALIHYSNYQMRVDEIETLEQINEYSYIRRNVIRLQCLWRELLTQVGKFPKYGA</sequence>
<accession>A0A8S1R629</accession>
<gene>
    <name evidence="1" type="ORF">PSON_ATCC_30995.1.T1410098</name>
</gene>
<comment type="caution">
    <text evidence="1">The sequence shown here is derived from an EMBL/GenBank/DDBJ whole genome shotgun (WGS) entry which is preliminary data.</text>
</comment>
<dbReference type="Proteomes" id="UP000692954">
    <property type="component" value="Unassembled WGS sequence"/>
</dbReference>
<keyword evidence="2" id="KW-1185">Reference proteome</keyword>
<organism evidence="1 2">
    <name type="scientific">Paramecium sonneborni</name>
    <dbReference type="NCBI Taxonomy" id="65129"/>
    <lineage>
        <taxon>Eukaryota</taxon>
        <taxon>Sar</taxon>
        <taxon>Alveolata</taxon>
        <taxon>Ciliophora</taxon>
        <taxon>Intramacronucleata</taxon>
        <taxon>Oligohymenophorea</taxon>
        <taxon>Peniculida</taxon>
        <taxon>Parameciidae</taxon>
        <taxon>Paramecium</taxon>
    </lineage>
</organism>
<evidence type="ECO:0000313" key="2">
    <source>
        <dbReference type="Proteomes" id="UP000692954"/>
    </source>
</evidence>
<dbReference type="OrthoDB" id="296774at2759"/>
<proteinExistence type="predicted"/>
<name>A0A8S1R629_9CILI</name>
<protein>
    <submittedName>
        <fullName evidence="1">Uncharacterized protein</fullName>
    </submittedName>
</protein>
<dbReference type="EMBL" id="CAJJDN010000141">
    <property type="protein sequence ID" value="CAD8122935.1"/>
    <property type="molecule type" value="Genomic_DNA"/>
</dbReference>
<evidence type="ECO:0000313" key="1">
    <source>
        <dbReference type="EMBL" id="CAD8122935.1"/>
    </source>
</evidence>
<reference evidence="1" key="1">
    <citation type="submission" date="2021-01" db="EMBL/GenBank/DDBJ databases">
        <authorList>
            <consortium name="Genoscope - CEA"/>
            <person name="William W."/>
        </authorList>
    </citation>
    <scope>NUCLEOTIDE SEQUENCE</scope>
</reference>